<organism evidence="6 7">
    <name type="scientific">Caldovatus aquaticus</name>
    <dbReference type="NCBI Taxonomy" id="2865671"/>
    <lineage>
        <taxon>Bacteria</taxon>
        <taxon>Pseudomonadati</taxon>
        <taxon>Pseudomonadota</taxon>
        <taxon>Alphaproteobacteria</taxon>
        <taxon>Acetobacterales</taxon>
        <taxon>Roseomonadaceae</taxon>
        <taxon>Caldovatus</taxon>
    </lineage>
</organism>
<proteinExistence type="inferred from homology"/>
<keyword evidence="7" id="KW-1185">Reference proteome</keyword>
<evidence type="ECO:0000313" key="6">
    <source>
        <dbReference type="EMBL" id="MBW8270551.1"/>
    </source>
</evidence>
<evidence type="ECO:0000256" key="1">
    <source>
        <dbReference type="ARBA" id="ARBA00007749"/>
    </source>
</evidence>
<comment type="similarity">
    <text evidence="1">Belongs to the metallo-beta-lactamase superfamily.</text>
</comment>
<dbReference type="RefSeq" id="WP_220118315.1">
    <property type="nucleotide sequence ID" value="NZ_JAHZUY010000043.1"/>
</dbReference>
<dbReference type="Proteomes" id="UP001519924">
    <property type="component" value="Unassembled WGS sequence"/>
</dbReference>
<dbReference type="InterPro" id="IPR001279">
    <property type="entry name" value="Metallo-B-lactamas"/>
</dbReference>
<keyword evidence="4" id="KW-0862">Zinc</keyword>
<reference evidence="6 7" key="1">
    <citation type="submission" date="2021-08" db="EMBL/GenBank/DDBJ databases">
        <title>Caldovatus sediminis gen. nov., sp. nov., a moderately thermophilic bacterium isolated from a hot spring.</title>
        <authorList>
            <person name="Hu C.-J."/>
            <person name="Li W.-J."/>
            <person name="Xian W.-D."/>
        </authorList>
    </citation>
    <scope>NUCLEOTIDE SEQUENCE [LARGE SCALE GENOMIC DNA]</scope>
    <source>
        <strain evidence="6 7">SYSU G05006</strain>
    </source>
</reference>
<keyword evidence="3" id="KW-0378">Hydrolase</keyword>
<evidence type="ECO:0000256" key="4">
    <source>
        <dbReference type="ARBA" id="ARBA00022833"/>
    </source>
</evidence>
<feature type="domain" description="Metallo-beta-lactamase" evidence="5">
    <location>
        <begin position="62"/>
        <end position="267"/>
    </location>
</feature>
<evidence type="ECO:0000256" key="2">
    <source>
        <dbReference type="ARBA" id="ARBA00022723"/>
    </source>
</evidence>
<dbReference type="Gene3D" id="3.60.15.10">
    <property type="entry name" value="Ribonuclease Z/Hydroxyacylglutathione hydrolase-like"/>
    <property type="match status" value="1"/>
</dbReference>
<evidence type="ECO:0000313" key="7">
    <source>
        <dbReference type="Proteomes" id="UP001519924"/>
    </source>
</evidence>
<dbReference type="InterPro" id="IPR051013">
    <property type="entry name" value="MBL_superfamily_lactonases"/>
</dbReference>
<protein>
    <submittedName>
        <fullName evidence="6">MBL fold metallo-hydrolase</fullName>
    </submittedName>
</protein>
<dbReference type="EMBL" id="JAHZUY010000043">
    <property type="protein sequence ID" value="MBW8270551.1"/>
    <property type="molecule type" value="Genomic_DNA"/>
</dbReference>
<accession>A0ABS7F4J7</accession>
<evidence type="ECO:0000259" key="5">
    <source>
        <dbReference type="SMART" id="SM00849"/>
    </source>
</evidence>
<dbReference type="InterPro" id="IPR036866">
    <property type="entry name" value="RibonucZ/Hydroxyglut_hydro"/>
</dbReference>
<keyword evidence="2" id="KW-0479">Metal-binding</keyword>
<comment type="caution">
    <text evidence="6">The sequence shown here is derived from an EMBL/GenBank/DDBJ whole genome shotgun (WGS) entry which is preliminary data.</text>
</comment>
<dbReference type="PANTHER" id="PTHR42978:SF6">
    <property type="entry name" value="QUORUM-QUENCHING LACTONASE YTNP-RELATED"/>
    <property type="match status" value="1"/>
</dbReference>
<dbReference type="Pfam" id="PF00753">
    <property type="entry name" value="Lactamase_B"/>
    <property type="match status" value="1"/>
</dbReference>
<evidence type="ECO:0000256" key="3">
    <source>
        <dbReference type="ARBA" id="ARBA00022801"/>
    </source>
</evidence>
<sequence length="294" mass="32224">MSIPIPQAQIPGIYHRRVGDIVVTALSDGFLTGSLDVLRNITPDEAARMLTEAFRPVPRVTSVNCYAIHAGGRLALIETGCGSTMQDTAGRLLAHMAIAGLDPAQVEAVILTHMHPDHSNGLTDPATGKPFFPNAELVMHADEWAHWHDDARMAQAPEMHRIRYFPSARQQGAPYRDRLRLHRGGEVFPGVTAMPIPGHTPGHTGYMIAAGKEALFIWGDIAHVPEVQIPRPEVAIEFDVDSAAAIATRRRVLDMAATDRLLVAGMHMHFPGYAHIARGPEGYRMVPEAWRQTL</sequence>
<dbReference type="PANTHER" id="PTHR42978">
    <property type="entry name" value="QUORUM-QUENCHING LACTONASE YTNP-RELATED-RELATED"/>
    <property type="match status" value="1"/>
</dbReference>
<dbReference type="CDD" id="cd07720">
    <property type="entry name" value="OPHC2-like_MBL-fold"/>
    <property type="match status" value="1"/>
</dbReference>
<name>A0ABS7F4J7_9PROT</name>
<dbReference type="SMART" id="SM00849">
    <property type="entry name" value="Lactamase_B"/>
    <property type="match status" value="1"/>
</dbReference>
<gene>
    <name evidence="6" type="ORF">K1J50_13785</name>
</gene>
<dbReference type="SUPFAM" id="SSF56281">
    <property type="entry name" value="Metallo-hydrolase/oxidoreductase"/>
    <property type="match status" value="1"/>
</dbReference>